<dbReference type="InterPro" id="IPR050397">
    <property type="entry name" value="Env_Response_Regulators"/>
</dbReference>
<sequence>MLLVQWDILGRSLIDSNKSDNFFGNKILSSLHPSAREFMFECGEIRELETGDVIFSEEEAMSHVVFPVEGVISFVTDVTGDKNVEKASLGPEGLLGLAFVLEGDRALGKSVVQVPGKALWLSVEDFRTALDRFHDLRPAILRYVRSLIVQLMESAACNSLHTAEQRVSRWLLQTHDRVAGDQFHITQEAMSKLLALRRATVNVICTELMEAGAISYNRGRITVRDRQQLHVKSCSCYDRIRLAMKS</sequence>
<dbReference type="InterPro" id="IPR014710">
    <property type="entry name" value="RmlC-like_jellyroll"/>
</dbReference>
<dbReference type="InterPro" id="IPR036388">
    <property type="entry name" value="WH-like_DNA-bd_sf"/>
</dbReference>
<dbReference type="PANTHER" id="PTHR24567:SF74">
    <property type="entry name" value="HTH-TYPE TRANSCRIPTIONAL REGULATOR ARCR"/>
    <property type="match status" value="1"/>
</dbReference>
<evidence type="ECO:0000313" key="5">
    <source>
        <dbReference type="EMBL" id="SOC34812.1"/>
    </source>
</evidence>
<dbReference type="SUPFAM" id="SSF46785">
    <property type="entry name" value="Winged helix' DNA-binding domain"/>
    <property type="match status" value="1"/>
</dbReference>
<dbReference type="InterPro" id="IPR000595">
    <property type="entry name" value="cNMP-bd_dom"/>
</dbReference>
<dbReference type="Proteomes" id="UP000219167">
    <property type="component" value="Unassembled WGS sequence"/>
</dbReference>
<dbReference type="CDD" id="cd00038">
    <property type="entry name" value="CAP_ED"/>
    <property type="match status" value="1"/>
</dbReference>
<feature type="domain" description="Cyclic nucleotide-binding" evidence="4">
    <location>
        <begin position="27"/>
        <end position="130"/>
    </location>
</feature>
<dbReference type="Pfam" id="PF00027">
    <property type="entry name" value="cNMP_binding"/>
    <property type="match status" value="1"/>
</dbReference>
<keyword evidence="1" id="KW-0805">Transcription regulation</keyword>
<dbReference type="Pfam" id="PF13545">
    <property type="entry name" value="HTH_Crp_2"/>
    <property type="match status" value="1"/>
</dbReference>
<evidence type="ECO:0000256" key="3">
    <source>
        <dbReference type="ARBA" id="ARBA00023163"/>
    </source>
</evidence>
<dbReference type="InterPro" id="IPR036390">
    <property type="entry name" value="WH_DNA-bd_sf"/>
</dbReference>
<accession>A0A285TZ15</accession>
<name>A0A285TZ15_9HYPH</name>
<dbReference type="InterPro" id="IPR018490">
    <property type="entry name" value="cNMP-bd_dom_sf"/>
</dbReference>
<gene>
    <name evidence="5" type="ORF">SAMN05892877_10139</name>
</gene>
<dbReference type="SUPFAM" id="SSF51206">
    <property type="entry name" value="cAMP-binding domain-like"/>
    <property type="match status" value="1"/>
</dbReference>
<dbReference type="PROSITE" id="PS50042">
    <property type="entry name" value="CNMP_BINDING_3"/>
    <property type="match status" value="1"/>
</dbReference>
<evidence type="ECO:0000256" key="1">
    <source>
        <dbReference type="ARBA" id="ARBA00023015"/>
    </source>
</evidence>
<reference evidence="5 6" key="1">
    <citation type="submission" date="2017-08" db="EMBL/GenBank/DDBJ databases">
        <authorList>
            <person name="de Groot N.N."/>
        </authorList>
    </citation>
    <scope>NUCLEOTIDE SEQUENCE [LARGE SCALE GENOMIC DNA]</scope>
    <source>
        <strain evidence="5 6">JC85</strain>
    </source>
</reference>
<keyword evidence="3" id="KW-0804">Transcription</keyword>
<evidence type="ECO:0000313" key="6">
    <source>
        <dbReference type="Proteomes" id="UP000219167"/>
    </source>
</evidence>
<dbReference type="InterPro" id="IPR012318">
    <property type="entry name" value="HTH_CRP"/>
</dbReference>
<keyword evidence="6" id="KW-1185">Reference proteome</keyword>
<dbReference type="PANTHER" id="PTHR24567">
    <property type="entry name" value="CRP FAMILY TRANSCRIPTIONAL REGULATORY PROTEIN"/>
    <property type="match status" value="1"/>
</dbReference>
<proteinExistence type="predicted"/>
<dbReference type="GO" id="GO:0003677">
    <property type="term" value="F:DNA binding"/>
    <property type="evidence" value="ECO:0007669"/>
    <property type="project" value="UniProtKB-KW"/>
</dbReference>
<dbReference type="SMART" id="SM00100">
    <property type="entry name" value="cNMP"/>
    <property type="match status" value="1"/>
</dbReference>
<protein>
    <submittedName>
        <fullName evidence="5">CRP-like cAMP-binding protein</fullName>
    </submittedName>
</protein>
<dbReference type="Gene3D" id="2.60.120.10">
    <property type="entry name" value="Jelly Rolls"/>
    <property type="match status" value="1"/>
</dbReference>
<dbReference type="GO" id="GO:0005829">
    <property type="term" value="C:cytosol"/>
    <property type="evidence" value="ECO:0007669"/>
    <property type="project" value="TreeGrafter"/>
</dbReference>
<dbReference type="Gene3D" id="1.10.10.10">
    <property type="entry name" value="Winged helix-like DNA-binding domain superfamily/Winged helix DNA-binding domain"/>
    <property type="match status" value="1"/>
</dbReference>
<dbReference type="AlphaFoldDB" id="A0A285TZ15"/>
<dbReference type="EMBL" id="OBQD01000001">
    <property type="protein sequence ID" value="SOC34812.1"/>
    <property type="molecule type" value="Genomic_DNA"/>
</dbReference>
<keyword evidence="2" id="KW-0238">DNA-binding</keyword>
<evidence type="ECO:0000256" key="2">
    <source>
        <dbReference type="ARBA" id="ARBA00023125"/>
    </source>
</evidence>
<organism evidence="5 6">
    <name type="scientific">Rhizobium subbaraonis</name>
    <dbReference type="NCBI Taxonomy" id="908946"/>
    <lineage>
        <taxon>Bacteria</taxon>
        <taxon>Pseudomonadati</taxon>
        <taxon>Pseudomonadota</taxon>
        <taxon>Alphaproteobacteria</taxon>
        <taxon>Hyphomicrobiales</taxon>
        <taxon>Rhizobiaceae</taxon>
        <taxon>Rhizobium/Agrobacterium group</taxon>
        <taxon>Rhizobium</taxon>
    </lineage>
</organism>
<evidence type="ECO:0000259" key="4">
    <source>
        <dbReference type="PROSITE" id="PS50042"/>
    </source>
</evidence>
<dbReference type="GO" id="GO:0003700">
    <property type="term" value="F:DNA-binding transcription factor activity"/>
    <property type="evidence" value="ECO:0007669"/>
    <property type="project" value="TreeGrafter"/>
</dbReference>
<dbReference type="OrthoDB" id="7506088at2"/>